<accession>A0ACA9NMF3</accession>
<sequence length="259" mass="30089">LFIHNTKELPALESLDLRQMKRLTLKGLPFYEVVNLMELVYRVNRRQLAITIDSYVGDMSSVLEHSLIKRAIDLKLDLKSEEIFYGTNISVPQLRSLELYGDQGTLNAFNLQNLKNLKIWWNESFGLESLTMIPIRLTTLSLRNMVFSIEKIENQDPHFLPDLVTLCLKETNLEAPLQRIFQVPQLKHLEIDEMTYRYQDIGTDLTPDVFFSPRLLNLECLVLLNVLVDESFIMEIQGYTNLKRLSKYSQSTVHLEGLP</sequence>
<evidence type="ECO:0000313" key="1">
    <source>
        <dbReference type="EMBL" id="CAG8664488.1"/>
    </source>
</evidence>
<dbReference type="Proteomes" id="UP000789525">
    <property type="component" value="Unassembled WGS sequence"/>
</dbReference>
<feature type="non-terminal residue" evidence="1">
    <location>
        <position position="1"/>
    </location>
</feature>
<dbReference type="EMBL" id="CAJVPT010023279">
    <property type="protein sequence ID" value="CAG8664488.1"/>
    <property type="molecule type" value="Genomic_DNA"/>
</dbReference>
<comment type="caution">
    <text evidence="1">The sequence shown here is derived from an EMBL/GenBank/DDBJ whole genome shotgun (WGS) entry which is preliminary data.</text>
</comment>
<proteinExistence type="predicted"/>
<protein>
    <submittedName>
        <fullName evidence="1">5625_t:CDS:1</fullName>
    </submittedName>
</protein>
<organism evidence="1 2">
    <name type="scientific">Acaulospora colombiana</name>
    <dbReference type="NCBI Taxonomy" id="27376"/>
    <lineage>
        <taxon>Eukaryota</taxon>
        <taxon>Fungi</taxon>
        <taxon>Fungi incertae sedis</taxon>
        <taxon>Mucoromycota</taxon>
        <taxon>Glomeromycotina</taxon>
        <taxon>Glomeromycetes</taxon>
        <taxon>Diversisporales</taxon>
        <taxon>Acaulosporaceae</taxon>
        <taxon>Acaulospora</taxon>
    </lineage>
</organism>
<gene>
    <name evidence="1" type="ORF">ACOLOM_LOCUS8707</name>
</gene>
<keyword evidence="2" id="KW-1185">Reference proteome</keyword>
<evidence type="ECO:0000313" key="2">
    <source>
        <dbReference type="Proteomes" id="UP000789525"/>
    </source>
</evidence>
<name>A0ACA9NMF3_9GLOM</name>
<reference evidence="1" key="1">
    <citation type="submission" date="2021-06" db="EMBL/GenBank/DDBJ databases">
        <authorList>
            <person name="Kallberg Y."/>
            <person name="Tangrot J."/>
            <person name="Rosling A."/>
        </authorList>
    </citation>
    <scope>NUCLEOTIDE SEQUENCE</scope>
    <source>
        <strain evidence="1">CL356</strain>
    </source>
</reference>